<keyword evidence="2" id="KW-0732">Signal</keyword>
<dbReference type="EMBL" id="JADNRY010000113">
    <property type="protein sequence ID" value="KAF9064883.1"/>
    <property type="molecule type" value="Genomic_DNA"/>
</dbReference>
<organism evidence="3 4">
    <name type="scientific">Rhodocollybia butyracea</name>
    <dbReference type="NCBI Taxonomy" id="206335"/>
    <lineage>
        <taxon>Eukaryota</taxon>
        <taxon>Fungi</taxon>
        <taxon>Dikarya</taxon>
        <taxon>Basidiomycota</taxon>
        <taxon>Agaricomycotina</taxon>
        <taxon>Agaricomycetes</taxon>
        <taxon>Agaricomycetidae</taxon>
        <taxon>Agaricales</taxon>
        <taxon>Marasmiineae</taxon>
        <taxon>Omphalotaceae</taxon>
        <taxon>Rhodocollybia</taxon>
    </lineage>
</organism>
<protein>
    <recommendedName>
        <fullName evidence="5">Secreted protein</fullName>
    </recommendedName>
</protein>
<keyword evidence="1" id="KW-0472">Membrane</keyword>
<sequence length="91" mass="10198">MPHPPFPFLSLHAWCVRVLSSCFLTADVGRPVSPCVLELADTVPRLLDFVRANFIRKHTLPSSFHFSFLPFLLMKATSLCVCLLLRLGSQA</sequence>
<reference evidence="3" key="1">
    <citation type="submission" date="2020-11" db="EMBL/GenBank/DDBJ databases">
        <authorList>
            <consortium name="DOE Joint Genome Institute"/>
            <person name="Ahrendt S."/>
            <person name="Riley R."/>
            <person name="Andreopoulos W."/>
            <person name="Labutti K."/>
            <person name="Pangilinan J."/>
            <person name="Ruiz-Duenas F.J."/>
            <person name="Barrasa J.M."/>
            <person name="Sanchez-Garcia M."/>
            <person name="Camarero S."/>
            <person name="Miyauchi S."/>
            <person name="Serrano A."/>
            <person name="Linde D."/>
            <person name="Babiker R."/>
            <person name="Drula E."/>
            <person name="Ayuso-Fernandez I."/>
            <person name="Pacheco R."/>
            <person name="Padilla G."/>
            <person name="Ferreira P."/>
            <person name="Barriuso J."/>
            <person name="Kellner H."/>
            <person name="Castanera R."/>
            <person name="Alfaro M."/>
            <person name="Ramirez L."/>
            <person name="Pisabarro A.G."/>
            <person name="Kuo A."/>
            <person name="Tritt A."/>
            <person name="Lipzen A."/>
            <person name="He G."/>
            <person name="Yan M."/>
            <person name="Ng V."/>
            <person name="Cullen D."/>
            <person name="Martin F."/>
            <person name="Rosso M.-N."/>
            <person name="Henrissat B."/>
            <person name="Hibbett D."/>
            <person name="Martinez A.T."/>
            <person name="Grigoriev I.V."/>
        </authorList>
    </citation>
    <scope>NUCLEOTIDE SEQUENCE</scope>
    <source>
        <strain evidence="3">AH 40177</strain>
    </source>
</reference>
<comment type="caution">
    <text evidence="3">The sequence shown here is derived from an EMBL/GenBank/DDBJ whole genome shotgun (WGS) entry which is preliminary data.</text>
</comment>
<feature type="signal peptide" evidence="2">
    <location>
        <begin position="1"/>
        <end position="20"/>
    </location>
</feature>
<proteinExistence type="predicted"/>
<name>A0A9P5PJ88_9AGAR</name>
<feature type="transmembrane region" description="Helical" evidence="1">
    <location>
        <begin position="64"/>
        <end position="85"/>
    </location>
</feature>
<keyword evidence="4" id="KW-1185">Reference proteome</keyword>
<evidence type="ECO:0000313" key="4">
    <source>
        <dbReference type="Proteomes" id="UP000772434"/>
    </source>
</evidence>
<evidence type="ECO:0000256" key="2">
    <source>
        <dbReference type="SAM" id="SignalP"/>
    </source>
</evidence>
<evidence type="ECO:0008006" key="5">
    <source>
        <dbReference type="Google" id="ProtNLM"/>
    </source>
</evidence>
<dbReference type="Proteomes" id="UP000772434">
    <property type="component" value="Unassembled WGS sequence"/>
</dbReference>
<keyword evidence="1" id="KW-1133">Transmembrane helix</keyword>
<gene>
    <name evidence="3" type="ORF">BDP27DRAFT_1332893</name>
</gene>
<evidence type="ECO:0000256" key="1">
    <source>
        <dbReference type="SAM" id="Phobius"/>
    </source>
</evidence>
<feature type="chain" id="PRO_5040379177" description="Secreted protein" evidence="2">
    <location>
        <begin position="21"/>
        <end position="91"/>
    </location>
</feature>
<accession>A0A9P5PJ88</accession>
<dbReference type="AlphaFoldDB" id="A0A9P5PJ88"/>
<keyword evidence="1" id="KW-0812">Transmembrane</keyword>
<evidence type="ECO:0000313" key="3">
    <source>
        <dbReference type="EMBL" id="KAF9064883.1"/>
    </source>
</evidence>